<accession>A0A2G8L284</accession>
<keyword evidence="2" id="KW-1185">Reference proteome</keyword>
<dbReference type="EMBL" id="MRZV01000257">
    <property type="protein sequence ID" value="PIK54250.1"/>
    <property type="molecule type" value="Genomic_DNA"/>
</dbReference>
<evidence type="ECO:0000313" key="1">
    <source>
        <dbReference type="EMBL" id="PIK54250.1"/>
    </source>
</evidence>
<protein>
    <submittedName>
        <fullName evidence="1">Putative zinc finger protein</fullName>
    </submittedName>
</protein>
<gene>
    <name evidence="1" type="ORF">BSL78_08877</name>
</gene>
<organism evidence="1 2">
    <name type="scientific">Stichopus japonicus</name>
    <name type="common">Sea cucumber</name>
    <dbReference type="NCBI Taxonomy" id="307972"/>
    <lineage>
        <taxon>Eukaryota</taxon>
        <taxon>Metazoa</taxon>
        <taxon>Echinodermata</taxon>
        <taxon>Eleutherozoa</taxon>
        <taxon>Echinozoa</taxon>
        <taxon>Holothuroidea</taxon>
        <taxon>Aspidochirotacea</taxon>
        <taxon>Aspidochirotida</taxon>
        <taxon>Stichopodidae</taxon>
        <taxon>Apostichopus</taxon>
    </lineage>
</organism>
<name>A0A2G8L284_STIJA</name>
<dbReference type="Proteomes" id="UP000230750">
    <property type="component" value="Unassembled WGS sequence"/>
</dbReference>
<dbReference type="PANTHER" id="PTHR46880">
    <property type="entry name" value="RAS-ASSOCIATING DOMAIN-CONTAINING PROTEIN"/>
    <property type="match status" value="1"/>
</dbReference>
<comment type="caution">
    <text evidence="1">The sequence shown here is derived from an EMBL/GenBank/DDBJ whole genome shotgun (WGS) entry which is preliminary data.</text>
</comment>
<sequence>MKGTYFINEVDGFLLAYTSFYRTSPKRLRELKQIAEVDGTGWVEHRRRAILSFIRNYPAVVTHLTEIGSDERTDVKKADAVKATGWIRKITTYKFLLHVGLYLDILGELSYLSLCFQRDDVSIQDVVESLTASKSALNDMINTDIVCSLLSRSLWAQGQPRTCWSCGLEVHEAGLQVGHTLAECKGDIVCNSCGQTGLLARLCPDRSYAARVATGVVEAVPVPASDTVPLVAPVIAPVSDSSAPVEASFPLSCPTSSLIELAETASLPTEAEQDKTAEMVLAEWHAEQDAACTGSRGVRTCFRLLSTFH</sequence>
<evidence type="ECO:0000313" key="2">
    <source>
        <dbReference type="Proteomes" id="UP000230750"/>
    </source>
</evidence>
<dbReference type="Gene3D" id="4.10.60.10">
    <property type="entry name" value="Zinc finger, CCHC-type"/>
    <property type="match status" value="1"/>
</dbReference>
<reference evidence="1 2" key="1">
    <citation type="journal article" date="2017" name="PLoS Biol.">
        <title>The sea cucumber genome provides insights into morphological evolution and visceral regeneration.</title>
        <authorList>
            <person name="Zhang X."/>
            <person name="Sun L."/>
            <person name="Yuan J."/>
            <person name="Sun Y."/>
            <person name="Gao Y."/>
            <person name="Zhang L."/>
            <person name="Li S."/>
            <person name="Dai H."/>
            <person name="Hamel J.F."/>
            <person name="Liu C."/>
            <person name="Yu Y."/>
            <person name="Liu S."/>
            <person name="Lin W."/>
            <person name="Guo K."/>
            <person name="Jin S."/>
            <person name="Xu P."/>
            <person name="Storey K.B."/>
            <person name="Huan P."/>
            <person name="Zhang T."/>
            <person name="Zhou Y."/>
            <person name="Zhang J."/>
            <person name="Lin C."/>
            <person name="Li X."/>
            <person name="Xing L."/>
            <person name="Huo D."/>
            <person name="Sun M."/>
            <person name="Wang L."/>
            <person name="Mercier A."/>
            <person name="Li F."/>
            <person name="Yang H."/>
            <person name="Xiang J."/>
        </authorList>
    </citation>
    <scope>NUCLEOTIDE SEQUENCE [LARGE SCALE GENOMIC DNA]</scope>
    <source>
        <strain evidence="1">Shaxun</strain>
        <tissue evidence="1">Muscle</tissue>
    </source>
</reference>
<dbReference type="OrthoDB" id="6159421at2759"/>
<proteinExistence type="predicted"/>
<dbReference type="PANTHER" id="PTHR46880:SF9">
    <property type="entry name" value="ZINC FINGER PROTEIN 862"/>
    <property type="match status" value="1"/>
</dbReference>
<dbReference type="AlphaFoldDB" id="A0A2G8L284"/>